<dbReference type="SUPFAM" id="SSF54862">
    <property type="entry name" value="4Fe-4S ferredoxins"/>
    <property type="match status" value="1"/>
</dbReference>
<dbReference type="EMBL" id="LFWV01000019">
    <property type="protein sequence ID" value="KON31911.1"/>
    <property type="molecule type" value="Genomic_DNA"/>
</dbReference>
<feature type="domain" description="4Fe-4S ferredoxin-type" evidence="5">
    <location>
        <begin position="8"/>
        <end position="38"/>
    </location>
</feature>
<evidence type="ECO:0000259" key="5">
    <source>
        <dbReference type="PROSITE" id="PS51379"/>
    </source>
</evidence>
<evidence type="ECO:0000256" key="2">
    <source>
        <dbReference type="ARBA" id="ARBA00022723"/>
    </source>
</evidence>
<dbReference type="InterPro" id="IPR017896">
    <property type="entry name" value="4Fe4S_Fe-S-bd"/>
</dbReference>
<dbReference type="PANTHER" id="PTHR43177">
    <property type="entry name" value="PROTEIN NRFC"/>
    <property type="match status" value="1"/>
</dbReference>
<keyword evidence="2" id="KW-0479">Metal-binding</keyword>
<feature type="domain" description="4Fe-4S ferredoxin-type" evidence="5">
    <location>
        <begin position="47"/>
        <end position="79"/>
    </location>
</feature>
<name>A0A0M0BUQ7_9ARCH</name>
<comment type="caution">
    <text evidence="6">The sequence shown here is derived from an EMBL/GenBank/DDBJ whole genome shotgun (WGS) entry which is preliminary data.</text>
</comment>
<evidence type="ECO:0000256" key="4">
    <source>
        <dbReference type="ARBA" id="ARBA00023014"/>
    </source>
</evidence>
<dbReference type="Pfam" id="PF13247">
    <property type="entry name" value="Fer4_11"/>
    <property type="match status" value="1"/>
</dbReference>
<proteinExistence type="predicted"/>
<sequence length="170" mass="18902">MVRPQDRKFVSADPEKCVGCIVCEYACSMTNENTFNPTKSRIRALRLGPLNNIAVTCRHCEDPACVAACPRDALRQEEDTGIIVVDEDACDGCAWCISACQFGAMMMHPDKKVAFTCNSCKDQEDGPQCVKWCPEEALTFVTAQQLAQKSRIIAVRNLFQDTKEKKAESK</sequence>
<dbReference type="Proteomes" id="UP000054016">
    <property type="component" value="Unassembled WGS sequence"/>
</dbReference>
<dbReference type="Gene3D" id="3.30.70.20">
    <property type="match status" value="2"/>
</dbReference>
<gene>
    <name evidence="6" type="ORF">AC478_01835</name>
</gene>
<dbReference type="InterPro" id="IPR050954">
    <property type="entry name" value="ET_IronSulfur_Cluster-Binding"/>
</dbReference>
<organism evidence="6 7">
    <name type="scientific">miscellaneous Crenarchaeota group-1 archaeon SG8-32-3</name>
    <dbReference type="NCBI Taxonomy" id="1685125"/>
    <lineage>
        <taxon>Archaea</taxon>
        <taxon>Candidatus Bathyarchaeota</taxon>
        <taxon>MCG-1</taxon>
    </lineage>
</organism>
<keyword evidence="1" id="KW-0004">4Fe-4S</keyword>
<protein>
    <recommendedName>
        <fullName evidence="5">4Fe-4S ferredoxin-type domain-containing protein</fullName>
    </recommendedName>
</protein>
<dbReference type="CDD" id="cd10550">
    <property type="entry name" value="DMSOR_beta_like"/>
    <property type="match status" value="1"/>
</dbReference>
<reference evidence="7" key="1">
    <citation type="submission" date="2015-06" db="EMBL/GenBank/DDBJ databases">
        <title>New insights into the roles of widespread benthic archaea in carbon and nitrogen cycling.</title>
        <authorList>
            <person name="Lazar C.S."/>
            <person name="Baker B.J."/>
            <person name="Seitz K.W."/>
            <person name="Hyde A.S."/>
            <person name="Dick G.J."/>
            <person name="Hinrichs K.-U."/>
            <person name="Teske A.P."/>
        </authorList>
    </citation>
    <scope>NUCLEOTIDE SEQUENCE [LARGE SCALE GENOMIC DNA]</scope>
</reference>
<accession>A0A0M0BUQ7</accession>
<evidence type="ECO:0000313" key="7">
    <source>
        <dbReference type="Proteomes" id="UP000054016"/>
    </source>
</evidence>
<evidence type="ECO:0000313" key="6">
    <source>
        <dbReference type="EMBL" id="KON31911.1"/>
    </source>
</evidence>
<keyword evidence="4" id="KW-0411">Iron-sulfur</keyword>
<keyword evidence="3" id="KW-0408">Iron</keyword>
<dbReference type="GO" id="GO:0051539">
    <property type="term" value="F:4 iron, 4 sulfur cluster binding"/>
    <property type="evidence" value="ECO:0007669"/>
    <property type="project" value="UniProtKB-KW"/>
</dbReference>
<feature type="domain" description="4Fe-4S ferredoxin-type" evidence="5">
    <location>
        <begin position="81"/>
        <end position="110"/>
    </location>
</feature>
<dbReference type="PANTHER" id="PTHR43177:SF3">
    <property type="entry name" value="PROTEIN NRFC HOMOLOG"/>
    <property type="match status" value="1"/>
</dbReference>
<evidence type="ECO:0000256" key="3">
    <source>
        <dbReference type="ARBA" id="ARBA00023004"/>
    </source>
</evidence>
<evidence type="ECO:0000256" key="1">
    <source>
        <dbReference type="ARBA" id="ARBA00022485"/>
    </source>
</evidence>
<dbReference type="PROSITE" id="PS51379">
    <property type="entry name" value="4FE4S_FER_2"/>
    <property type="match status" value="3"/>
</dbReference>
<dbReference type="GO" id="GO:0046872">
    <property type="term" value="F:metal ion binding"/>
    <property type="evidence" value="ECO:0007669"/>
    <property type="project" value="UniProtKB-KW"/>
</dbReference>
<dbReference type="AlphaFoldDB" id="A0A0M0BUQ7"/>